<feature type="compositionally biased region" description="Polar residues" evidence="5">
    <location>
        <begin position="106"/>
        <end position="119"/>
    </location>
</feature>
<keyword evidence="8" id="KW-1185">Reference proteome</keyword>
<keyword evidence="1 4" id="KW-0479">Metal-binding</keyword>
<feature type="domain" description="C3H1-type" evidence="6">
    <location>
        <begin position="190"/>
        <end position="218"/>
    </location>
</feature>
<gene>
    <name evidence="7" type="ORF">CHGG_01807</name>
</gene>
<evidence type="ECO:0000313" key="8">
    <source>
        <dbReference type="Proteomes" id="UP000001056"/>
    </source>
</evidence>
<sequence>MAAQPRFFIVRPDTKRVDADGKTYIIPGPIVPLVAADELPEWLDIPSAPRNLSIEQTVNLCNLGIASKSKDPYAVKIIQHATPVARQRAAAAKNLEAKSSNAVATLATQPPSITPASASNDEKATATTATPTAHRVDRTRAHEDETHTGAVSTSTTAASIHNPQAPPPQTQSEHPTMTNTNPAPGNNTIANNTNYCRHWCRYGNCKRGVRCRYLHAMPTTTAELAAIGLREIPAWWMAAAAGVGSNSTPSARLRPHQHRQPHQYHQQQQRQQQQEEHHHQQQQHPQQHHPQHAQQSRHHHHNIDSGRHSQNHNHGQPDPGAAAAGSVGSDGVLDPRDIRFALARQLTLRRAQDHAHAHTQTHAGDIAAGGGASGAGASGAGNGGSGATAAAAVGGRNRGRKVQLRETVALLRELGLGTGGWWPRREGLWWGGPEEDLVAVSVAAADDDDHDDGAGGQMQDGLAAELESGPDRGDVVDGGGEEGKRVMGGFGQLVVAAENVDKLVDV</sequence>
<dbReference type="STRING" id="306901.Q2HD97"/>
<dbReference type="InParanoid" id="Q2HD97"/>
<keyword evidence="2 4" id="KW-0863">Zinc-finger</keyword>
<reference evidence="8" key="1">
    <citation type="journal article" date="2015" name="Genome Announc.">
        <title>Draft genome sequence of the cellulolytic fungus Chaetomium globosum.</title>
        <authorList>
            <person name="Cuomo C.A."/>
            <person name="Untereiner W.A."/>
            <person name="Ma L.-J."/>
            <person name="Grabherr M."/>
            <person name="Birren B.W."/>
        </authorList>
    </citation>
    <scope>NUCLEOTIDE SEQUENCE [LARGE SCALE GENOMIC DNA]</scope>
    <source>
        <strain evidence="8">ATCC 6205 / CBS 148.51 / DSM 1962 / NBRC 6347 / NRRL 1970</strain>
    </source>
</reference>
<dbReference type="RefSeq" id="XP_001221028.1">
    <property type="nucleotide sequence ID" value="XM_001221027.1"/>
</dbReference>
<feature type="compositionally biased region" description="Low complexity" evidence="5">
    <location>
        <begin position="317"/>
        <end position="330"/>
    </location>
</feature>
<feature type="region of interest" description="Disordered" evidence="5">
    <location>
        <begin position="102"/>
        <end position="186"/>
    </location>
</feature>
<accession>Q2HD97</accession>
<dbReference type="GeneID" id="4388302"/>
<evidence type="ECO:0000313" key="7">
    <source>
        <dbReference type="EMBL" id="EAQ93572.1"/>
    </source>
</evidence>
<dbReference type="HOGENOM" id="CLU_538602_0_0_1"/>
<dbReference type="eggNOG" id="ENOG502ST3I">
    <property type="taxonomic scope" value="Eukaryota"/>
</dbReference>
<dbReference type="SMART" id="SM00356">
    <property type="entry name" value="ZnF_C3H1"/>
    <property type="match status" value="1"/>
</dbReference>
<dbReference type="Proteomes" id="UP000001056">
    <property type="component" value="Unassembled WGS sequence"/>
</dbReference>
<evidence type="ECO:0000256" key="3">
    <source>
        <dbReference type="ARBA" id="ARBA00022833"/>
    </source>
</evidence>
<feature type="compositionally biased region" description="Basic and acidic residues" evidence="5">
    <location>
        <begin position="134"/>
        <end position="147"/>
    </location>
</feature>
<dbReference type="InterPro" id="IPR036855">
    <property type="entry name" value="Znf_CCCH_sf"/>
</dbReference>
<feature type="compositionally biased region" description="Basic residues" evidence="5">
    <location>
        <begin position="253"/>
        <end position="262"/>
    </location>
</feature>
<feature type="region of interest" description="Disordered" evidence="5">
    <location>
        <begin position="351"/>
        <end position="399"/>
    </location>
</feature>
<dbReference type="GO" id="GO:0008270">
    <property type="term" value="F:zinc ion binding"/>
    <property type="evidence" value="ECO:0007669"/>
    <property type="project" value="UniProtKB-KW"/>
</dbReference>
<evidence type="ECO:0000259" key="6">
    <source>
        <dbReference type="PROSITE" id="PS50103"/>
    </source>
</evidence>
<feature type="compositionally biased region" description="Gly residues" evidence="5">
    <location>
        <begin position="367"/>
        <end position="386"/>
    </location>
</feature>
<feature type="region of interest" description="Disordered" evidence="5">
    <location>
        <begin position="244"/>
        <end position="330"/>
    </location>
</feature>
<dbReference type="AlphaFoldDB" id="Q2HD97"/>
<evidence type="ECO:0000256" key="4">
    <source>
        <dbReference type="PROSITE-ProRule" id="PRU00723"/>
    </source>
</evidence>
<evidence type="ECO:0000256" key="2">
    <source>
        <dbReference type="ARBA" id="ARBA00022771"/>
    </source>
</evidence>
<dbReference type="EMBL" id="CH408029">
    <property type="protein sequence ID" value="EAQ93572.1"/>
    <property type="molecule type" value="Genomic_DNA"/>
</dbReference>
<feature type="zinc finger region" description="C3H1-type" evidence="4">
    <location>
        <begin position="190"/>
        <end position="218"/>
    </location>
</feature>
<dbReference type="VEuPathDB" id="FungiDB:CHGG_01807"/>
<dbReference type="SUPFAM" id="SSF90229">
    <property type="entry name" value="CCCH zinc finger"/>
    <property type="match status" value="1"/>
</dbReference>
<dbReference type="Pfam" id="PF00642">
    <property type="entry name" value="zf-CCCH"/>
    <property type="match status" value="1"/>
</dbReference>
<protein>
    <recommendedName>
        <fullName evidence="6">C3H1-type domain-containing protein</fullName>
    </recommendedName>
</protein>
<feature type="compositionally biased region" description="Basic residues" evidence="5">
    <location>
        <begin position="286"/>
        <end position="301"/>
    </location>
</feature>
<feature type="compositionally biased region" description="Low complexity" evidence="5">
    <location>
        <begin position="148"/>
        <end position="159"/>
    </location>
</feature>
<organism evidence="7 8">
    <name type="scientific">Chaetomium globosum (strain ATCC 6205 / CBS 148.51 / DSM 1962 / NBRC 6347 / NRRL 1970)</name>
    <name type="common">Soil fungus</name>
    <dbReference type="NCBI Taxonomy" id="306901"/>
    <lineage>
        <taxon>Eukaryota</taxon>
        <taxon>Fungi</taxon>
        <taxon>Dikarya</taxon>
        <taxon>Ascomycota</taxon>
        <taxon>Pezizomycotina</taxon>
        <taxon>Sordariomycetes</taxon>
        <taxon>Sordariomycetidae</taxon>
        <taxon>Sordariales</taxon>
        <taxon>Chaetomiaceae</taxon>
        <taxon>Chaetomium</taxon>
    </lineage>
</organism>
<evidence type="ECO:0000256" key="1">
    <source>
        <dbReference type="ARBA" id="ARBA00022723"/>
    </source>
</evidence>
<feature type="compositionally biased region" description="Low complexity" evidence="5">
    <location>
        <begin position="263"/>
        <end position="272"/>
    </location>
</feature>
<dbReference type="InterPro" id="IPR000571">
    <property type="entry name" value="Znf_CCCH"/>
</dbReference>
<proteinExistence type="predicted"/>
<name>Q2HD97_CHAGB</name>
<dbReference type="PROSITE" id="PS50103">
    <property type="entry name" value="ZF_C3H1"/>
    <property type="match status" value="1"/>
</dbReference>
<dbReference type="OrthoDB" id="411372at2759"/>
<evidence type="ECO:0000256" key="5">
    <source>
        <dbReference type="SAM" id="MobiDB-lite"/>
    </source>
</evidence>
<keyword evidence="3 4" id="KW-0862">Zinc</keyword>
<feature type="compositionally biased region" description="Polar residues" evidence="5">
    <location>
        <begin position="170"/>
        <end position="186"/>
    </location>
</feature>